<dbReference type="Pfam" id="PF05572">
    <property type="entry name" value="Peptidase_M43"/>
    <property type="match status" value="1"/>
</dbReference>
<dbReference type="PANTHER" id="PTHR47466">
    <property type="match status" value="1"/>
</dbReference>
<evidence type="ECO:0000256" key="7">
    <source>
        <dbReference type="ARBA" id="ARBA00022833"/>
    </source>
</evidence>
<evidence type="ECO:0000313" key="11">
    <source>
        <dbReference type="EMBL" id="TQV93143.1"/>
    </source>
</evidence>
<keyword evidence="3 11" id="KW-0645">Protease</keyword>
<dbReference type="PANTHER" id="PTHR47466:SF1">
    <property type="entry name" value="METALLOPROTEASE MEP1 (AFU_ORTHOLOGUE AFUA_1G07730)-RELATED"/>
    <property type="match status" value="1"/>
</dbReference>
<feature type="domain" description="Peptidase M43 pregnancy-associated plasma-A" evidence="10">
    <location>
        <begin position="203"/>
        <end position="295"/>
    </location>
</feature>
<comment type="caution">
    <text evidence="11">The sequence shown here is derived from an EMBL/GenBank/DDBJ whole genome shotgun (WGS) entry which is preliminary data.</text>
</comment>
<dbReference type="AlphaFoldDB" id="A0A545UUJ4"/>
<proteinExistence type="inferred from homology"/>
<dbReference type="STRING" id="43265.A0A545UUJ4"/>
<dbReference type="Proteomes" id="UP000315783">
    <property type="component" value="Unassembled WGS sequence"/>
</dbReference>
<dbReference type="OrthoDB" id="536211at2759"/>
<dbReference type="GO" id="GO:0006508">
    <property type="term" value="P:proteolysis"/>
    <property type="evidence" value="ECO:0007669"/>
    <property type="project" value="UniProtKB-KW"/>
</dbReference>
<keyword evidence="12" id="KW-1185">Reference proteome</keyword>
<dbReference type="InterPro" id="IPR008754">
    <property type="entry name" value="Peptidase_M43"/>
</dbReference>
<evidence type="ECO:0000256" key="4">
    <source>
        <dbReference type="ARBA" id="ARBA00022723"/>
    </source>
</evidence>
<dbReference type="InterPro" id="IPR024079">
    <property type="entry name" value="MetalloPept_cat_dom_sf"/>
</dbReference>
<protein>
    <submittedName>
        <fullName evidence="11">Metalloprotease MEP1-like protein</fullName>
    </submittedName>
</protein>
<comment type="similarity">
    <text evidence="2">Belongs to the peptidase M43B family.</text>
</comment>
<accession>A0A545UUJ4</accession>
<evidence type="ECO:0000256" key="6">
    <source>
        <dbReference type="ARBA" id="ARBA00022801"/>
    </source>
</evidence>
<evidence type="ECO:0000313" key="12">
    <source>
        <dbReference type="Proteomes" id="UP000315783"/>
    </source>
</evidence>
<evidence type="ECO:0000256" key="3">
    <source>
        <dbReference type="ARBA" id="ARBA00022670"/>
    </source>
</evidence>
<keyword evidence="4" id="KW-0479">Metal-binding</keyword>
<dbReference type="SUPFAM" id="SSF55486">
    <property type="entry name" value="Metalloproteases ('zincins'), catalytic domain"/>
    <property type="match status" value="1"/>
</dbReference>
<keyword evidence="5" id="KW-0732">Signal</keyword>
<comment type="function">
    <text evidence="1">Secreted metalloproteinase that allows assimilation of proteinaceous substrates.</text>
</comment>
<keyword evidence="6" id="KW-0378">Hydrolase</keyword>
<sequence>MPFAAALPQQPLDDDYCATHAGHDALALRAKLAAGEESVMQKIADGNANFMEAASVFPGDKVEARAEGASAAAMTFNTYVHIIQSAAGTSPASGYISRQQIDAQMRVLNQQYAIANVSFNYVNTSYTVNSRWASAAFPGNAIEREMKPRLRIGGRLDLNLFYIPGWRGSGVCRFPDWIGRNDENLSIDGCMSASDSFPDGSRDRRGFLTVHEVGHWMGLFHTFQGDFAGECNEVAGDYVADTPASAGPNRGCPVGTDSCPRLPGLDPIENHMDYTSESCKTGFTPGQAERMRQMVLMFRYAKN</sequence>
<keyword evidence="8 11" id="KW-0482">Metalloprotease</keyword>
<gene>
    <name evidence="11" type="ORF">IF1G_08446</name>
</gene>
<dbReference type="CDD" id="cd04275">
    <property type="entry name" value="ZnMc_pappalysin_like"/>
    <property type="match status" value="1"/>
</dbReference>
<evidence type="ECO:0000256" key="5">
    <source>
        <dbReference type="ARBA" id="ARBA00022729"/>
    </source>
</evidence>
<name>A0A545UUJ4_9HYPO</name>
<evidence type="ECO:0000256" key="8">
    <source>
        <dbReference type="ARBA" id="ARBA00023049"/>
    </source>
</evidence>
<evidence type="ECO:0000256" key="9">
    <source>
        <dbReference type="ARBA" id="ARBA00023157"/>
    </source>
</evidence>
<evidence type="ECO:0000256" key="2">
    <source>
        <dbReference type="ARBA" id="ARBA00008721"/>
    </source>
</evidence>
<reference evidence="11 12" key="1">
    <citation type="journal article" date="2019" name="Appl. Microbiol. Biotechnol.">
        <title>Genome sequence of Isaria javanica and comparative genome analysis insights into family S53 peptidase evolution in fungal entomopathogens.</title>
        <authorList>
            <person name="Lin R."/>
            <person name="Zhang X."/>
            <person name="Xin B."/>
            <person name="Zou M."/>
            <person name="Gao Y."/>
            <person name="Qin F."/>
            <person name="Hu Q."/>
            <person name="Xie B."/>
            <person name="Cheng X."/>
        </authorList>
    </citation>
    <scope>NUCLEOTIDE SEQUENCE [LARGE SCALE GENOMIC DNA]</scope>
    <source>
        <strain evidence="11 12">IJ1G</strain>
    </source>
</reference>
<dbReference type="Gene3D" id="3.40.390.10">
    <property type="entry name" value="Collagenase (Catalytic Domain)"/>
    <property type="match status" value="1"/>
</dbReference>
<evidence type="ECO:0000259" key="10">
    <source>
        <dbReference type="Pfam" id="PF05572"/>
    </source>
</evidence>
<dbReference type="GO" id="GO:0008237">
    <property type="term" value="F:metallopeptidase activity"/>
    <property type="evidence" value="ECO:0007669"/>
    <property type="project" value="UniProtKB-KW"/>
</dbReference>
<keyword evidence="9" id="KW-1015">Disulfide bond</keyword>
<organism evidence="11 12">
    <name type="scientific">Cordyceps javanica</name>
    <dbReference type="NCBI Taxonomy" id="43265"/>
    <lineage>
        <taxon>Eukaryota</taxon>
        <taxon>Fungi</taxon>
        <taxon>Dikarya</taxon>
        <taxon>Ascomycota</taxon>
        <taxon>Pezizomycotina</taxon>
        <taxon>Sordariomycetes</taxon>
        <taxon>Hypocreomycetidae</taxon>
        <taxon>Hypocreales</taxon>
        <taxon>Cordycipitaceae</taxon>
        <taxon>Cordyceps</taxon>
    </lineage>
</organism>
<dbReference type="EMBL" id="SPUK01000013">
    <property type="protein sequence ID" value="TQV93143.1"/>
    <property type="molecule type" value="Genomic_DNA"/>
</dbReference>
<keyword evidence="7" id="KW-0862">Zinc</keyword>
<evidence type="ECO:0000256" key="1">
    <source>
        <dbReference type="ARBA" id="ARBA00003174"/>
    </source>
</evidence>
<dbReference type="GO" id="GO:0046872">
    <property type="term" value="F:metal ion binding"/>
    <property type="evidence" value="ECO:0007669"/>
    <property type="project" value="UniProtKB-KW"/>
</dbReference>